<feature type="domain" description="NAD-glutamate dehydrogenase catalytic" evidence="1">
    <location>
        <begin position="705"/>
        <end position="1197"/>
    </location>
</feature>
<dbReference type="SUPFAM" id="SSF53223">
    <property type="entry name" value="Aminoacid dehydrogenase-like, N-terminal domain"/>
    <property type="match status" value="1"/>
</dbReference>
<dbReference type="SUPFAM" id="SSF51735">
    <property type="entry name" value="NAD(P)-binding Rossmann-fold domains"/>
    <property type="match status" value="1"/>
</dbReference>
<comment type="caution">
    <text evidence="6">The sequence shown here is derived from an EMBL/GenBank/DDBJ whole genome shotgun (WGS) entry which is preliminary data.</text>
</comment>
<evidence type="ECO:0000259" key="3">
    <source>
        <dbReference type="Pfam" id="PF21075"/>
    </source>
</evidence>
<dbReference type="InterPro" id="IPR036291">
    <property type="entry name" value="NAD(P)-bd_dom_sf"/>
</dbReference>
<dbReference type="EMBL" id="JBHSUA010000008">
    <property type="protein sequence ID" value="MFC6395885.1"/>
    <property type="molecule type" value="Genomic_DNA"/>
</dbReference>
<protein>
    <submittedName>
        <fullName evidence="6">NAD-glutamate dehydrogenase</fullName>
    </submittedName>
</protein>
<dbReference type="Pfam" id="PF21073">
    <property type="entry name" value="GDH_HM1"/>
    <property type="match status" value="1"/>
</dbReference>
<dbReference type="Pfam" id="PF21076">
    <property type="entry name" value="GDH_ACT2"/>
    <property type="match status" value="1"/>
</dbReference>
<evidence type="ECO:0000259" key="5">
    <source>
        <dbReference type="Pfam" id="PF21077"/>
    </source>
</evidence>
<evidence type="ECO:0000313" key="6">
    <source>
        <dbReference type="EMBL" id="MFC6395885.1"/>
    </source>
</evidence>
<dbReference type="InterPro" id="IPR046346">
    <property type="entry name" value="Aminoacid_DH-like_N_sf"/>
</dbReference>
<dbReference type="RefSeq" id="WP_343886046.1">
    <property type="nucleotide sequence ID" value="NZ_BAAAKI010000012.1"/>
</dbReference>
<dbReference type="InterPro" id="IPR049064">
    <property type="entry name" value="NAD_Glu_DH_ACT3"/>
</dbReference>
<feature type="domain" description="NAD-glutamate dehydrogenase N-terminal ACT1" evidence="3">
    <location>
        <begin position="33"/>
        <end position="151"/>
    </location>
</feature>
<gene>
    <name evidence="6" type="ORF">ACFP57_02590</name>
</gene>
<evidence type="ECO:0000259" key="1">
    <source>
        <dbReference type="Pfam" id="PF05088"/>
    </source>
</evidence>
<dbReference type="InterPro" id="IPR049056">
    <property type="entry name" value="NAD_Glu_DH_HM3"/>
</dbReference>
<dbReference type="InterPro" id="IPR024727">
    <property type="entry name" value="NAD_Glu_DH_N_ACT1"/>
</dbReference>
<proteinExistence type="predicted"/>
<feature type="domain" description="NAD-glutamate dehydrogenase ACT2" evidence="4">
    <location>
        <begin position="388"/>
        <end position="478"/>
    </location>
</feature>
<keyword evidence="7" id="KW-1185">Reference proteome</keyword>
<feature type="domain" description="NAD-glutamate dehydrogenase ACT3" evidence="5">
    <location>
        <begin position="526"/>
        <end position="596"/>
    </location>
</feature>
<evidence type="ECO:0000259" key="2">
    <source>
        <dbReference type="Pfam" id="PF21074"/>
    </source>
</evidence>
<dbReference type="PIRSF" id="PIRSF036761">
    <property type="entry name" value="GDH_Mll4104"/>
    <property type="match status" value="1"/>
</dbReference>
<dbReference type="InterPro" id="IPR048381">
    <property type="entry name" value="GDH_C"/>
</dbReference>
<dbReference type="InterPro" id="IPR028971">
    <property type="entry name" value="NAD-GDH_cat"/>
</dbReference>
<accession>A0ABW1WXQ0</accession>
<sequence length="1587" mass="174108">MPRPDRAQLLDDVQDRLTRRIPGLSRRRLRPLLSRWFRHVDDEDLVGRDPDVLAERLGNHLALGLQRHRGQTLVAVSPSRLAGEPTLIQVVTDDRPHVVDTLTLTLTREGWDVLAVQHPQVSAARDVSGRLIGLAESGEQALDESWVQFEARAPLGDFAERLAPGLRDQLVAGLNDLARADDDTPAMKGRLLELVESLEGVTSSAVAPTERQSAVELLRWLADDNFTFLGSQEYRLVDGDYEAVPGTALGILGTPRTDEFHALPLPTSHELVVLTKDSRRSTVRRAALLDYVGVRLLDDKGEVIGEQRFLGLLAAGAYTESISRIPTLLHKAEDVAARSGYQVGSHGYQAIWAVLETYPRDELFHATVEELAPVVSQVSQLSERRKVRLFVRRGRWGRRISCLVYLPRDRYNTAARKRMEQVLLEATAAQSIDYQAQVSESVLARLWFTLQLAPGSAPVDLDVAELEARLTEAAEHWDDRFGSRAEALGSEQRGIEFSDSYKEDFTPDQAIADLLALNEIREADEMRFALYAPDDPDDPSDLRLKVMRVGERMELSDVLPHLASLGAKVLDERPYEIELRGSEAHVYDFGLRLPGELSRWTPEARSRFVAAFEASWQGHTEVDRLNELVSRADMTWPQVQVLRAISRYLQQLGSTYSQPYIAQTIVANDELARGLVELFETRFDPASGLSSEQRNQAATEAVGALAAQLDEVASLDHDKILRQFVAVVQAIVRTNAYAADRPALAMKILPRLLDWSPQPRPAFEIWVHSPRVEGVHLRFGSVARGGLRWSDRPEDFRTEVLGLVKAQMVKNSVIVPVGAKGGFFARQLPNPAHDRAAWLAEGTACYQLFIGSLLSLTDNIVGGQVVPPADVVRHDSDDPYLVVAADKGTASFSDVANQIAIDRGFWLGDAFASGGSVGYDHKAMGITARGAWESVKRHFREMGADCQTTDFTCVGIGDMAGDVFGNGMLLSEHTRLVAAFNHMHVFLDPDPDAASSHAERKRLFELPRSSWADYDASLISAGGGVYSRQAKSIPVTPQVRVALGLGDEVTQLAPNDLIRAILMAPVDLLWNGGIGTYVKGADETNAEVGDKANDALRVNGGQVRARCAGEGGNLGWTQLGRIEYALAGGRINTDFIDNSAGVDTSDHEVNIKILLDAEVAAGRLTSRQRNDLLPQMTDDVATLVLGHNIDQNLALANALSLADRMAGVDESVMVGLEQAGYLDRELEKLPSSQAMRSRVLEGRGLTAPELAVLLSWTKIWLSDQVLASDLPDDPYLAERLVQYFPPLLQERYRDQMPNHRLHREIITTVAVNRFVNSQGIVACHELMAETNSEAPEVVRAQLAARSILDAGRFEVNTRRTELDAAQQTSLRVQLRVLVQRVARWLLHHASGPIDVAALIGEFHDDVQALAAVLPDLLPPRARGNYDARLGGHQAAGVEEPLASIAAGAAWSHNLPAVIAIAQGAGRDRELVARTYFQLGEQLGLDRLMSRIEGLPQGNRWEALARAAIRDDLLETQSQLAQRALAAAPDATTAEAVLAAWVAATPGLDRSVETLSNLLADEADLARTQVGLRTVRALVSARPSSGKM</sequence>
<evidence type="ECO:0000313" key="7">
    <source>
        <dbReference type="Proteomes" id="UP001596266"/>
    </source>
</evidence>
<dbReference type="Proteomes" id="UP001596266">
    <property type="component" value="Unassembled WGS sequence"/>
</dbReference>
<dbReference type="Pfam" id="PF21077">
    <property type="entry name" value="GDH_ACT3"/>
    <property type="match status" value="1"/>
</dbReference>
<name>A0ABW1WXQ0_9ACTN</name>
<dbReference type="InterPro" id="IPR049059">
    <property type="entry name" value="NAD_Glu_DH_HM1"/>
</dbReference>
<dbReference type="PANTHER" id="PTHR43403:SF1">
    <property type="entry name" value="NAD-SPECIFIC GLUTAMATE DEHYDROGENASE"/>
    <property type="match status" value="1"/>
</dbReference>
<dbReference type="Pfam" id="PF21074">
    <property type="entry name" value="GDH_C"/>
    <property type="match status" value="1"/>
</dbReference>
<evidence type="ECO:0000259" key="4">
    <source>
        <dbReference type="Pfam" id="PF21076"/>
    </source>
</evidence>
<dbReference type="Pfam" id="PF21078">
    <property type="entry name" value="GDH_HM3"/>
    <property type="match status" value="1"/>
</dbReference>
<dbReference type="InterPro" id="IPR049062">
    <property type="entry name" value="NAD_Glu_DH_ACT2"/>
</dbReference>
<dbReference type="InterPro" id="IPR007780">
    <property type="entry name" value="NAD_Glu_DH_bac"/>
</dbReference>
<dbReference type="Pfam" id="PF05088">
    <property type="entry name" value="Bac_GDH_CD"/>
    <property type="match status" value="1"/>
</dbReference>
<reference evidence="7" key="1">
    <citation type="journal article" date="2019" name="Int. J. Syst. Evol. Microbiol.">
        <title>The Global Catalogue of Microorganisms (GCM) 10K type strain sequencing project: providing services to taxonomists for standard genome sequencing and annotation.</title>
        <authorList>
            <consortium name="The Broad Institute Genomics Platform"/>
            <consortium name="The Broad Institute Genome Sequencing Center for Infectious Disease"/>
            <person name="Wu L."/>
            <person name="Ma J."/>
        </authorList>
    </citation>
    <scope>NUCLEOTIDE SEQUENCE [LARGE SCALE GENOMIC DNA]</scope>
    <source>
        <strain evidence="7">CGMCC 1.15277</strain>
    </source>
</reference>
<feature type="domain" description="NAD-specific glutamate dehydrogenase C-terminal" evidence="2">
    <location>
        <begin position="1242"/>
        <end position="1575"/>
    </location>
</feature>
<organism evidence="6 7">
    <name type="scientific">Luteococcus sanguinis</name>
    <dbReference type="NCBI Taxonomy" id="174038"/>
    <lineage>
        <taxon>Bacteria</taxon>
        <taxon>Bacillati</taxon>
        <taxon>Actinomycetota</taxon>
        <taxon>Actinomycetes</taxon>
        <taxon>Propionibacteriales</taxon>
        <taxon>Propionibacteriaceae</taxon>
        <taxon>Luteococcus</taxon>
    </lineage>
</organism>
<dbReference type="PANTHER" id="PTHR43403">
    <property type="entry name" value="NAD-SPECIFIC GLUTAMATE DEHYDROGENASE"/>
    <property type="match status" value="1"/>
</dbReference>
<dbReference type="Pfam" id="PF21075">
    <property type="entry name" value="GDH_ACT1"/>
    <property type="match status" value="1"/>
</dbReference>